<dbReference type="EMBL" id="BEZZ01000755">
    <property type="protein sequence ID" value="GCC35880.1"/>
    <property type="molecule type" value="Genomic_DNA"/>
</dbReference>
<comment type="caution">
    <text evidence="1">The sequence shown here is derived from an EMBL/GenBank/DDBJ whole genome shotgun (WGS) entry which is preliminary data.</text>
</comment>
<gene>
    <name evidence="1" type="ORF">chiPu_0014369</name>
</gene>
<dbReference type="AlphaFoldDB" id="A0A401SZS1"/>
<accession>A0A401SZS1</accession>
<protein>
    <submittedName>
        <fullName evidence="1">Uncharacterized protein</fullName>
    </submittedName>
</protein>
<name>A0A401SZS1_CHIPU</name>
<keyword evidence="2" id="KW-1185">Reference proteome</keyword>
<dbReference type="Proteomes" id="UP000287033">
    <property type="component" value="Unassembled WGS sequence"/>
</dbReference>
<evidence type="ECO:0000313" key="1">
    <source>
        <dbReference type="EMBL" id="GCC35880.1"/>
    </source>
</evidence>
<organism evidence="1 2">
    <name type="scientific">Chiloscyllium punctatum</name>
    <name type="common">Brownbanded bambooshark</name>
    <name type="synonym">Hemiscyllium punctatum</name>
    <dbReference type="NCBI Taxonomy" id="137246"/>
    <lineage>
        <taxon>Eukaryota</taxon>
        <taxon>Metazoa</taxon>
        <taxon>Chordata</taxon>
        <taxon>Craniata</taxon>
        <taxon>Vertebrata</taxon>
        <taxon>Chondrichthyes</taxon>
        <taxon>Elasmobranchii</taxon>
        <taxon>Galeomorphii</taxon>
        <taxon>Galeoidea</taxon>
        <taxon>Orectolobiformes</taxon>
        <taxon>Hemiscylliidae</taxon>
        <taxon>Chiloscyllium</taxon>
    </lineage>
</organism>
<proteinExistence type="predicted"/>
<evidence type="ECO:0000313" key="2">
    <source>
        <dbReference type="Proteomes" id="UP000287033"/>
    </source>
</evidence>
<sequence length="141" mass="15434">MFPRHLADCRLDTGPSAVLDCALCGLQIELFTIWGRGIGTARRQQIGPDVAWRLGLASSGDWALCSPECGPATFWRLSQCGLETEPKLAWRRGLLQSGDSSQCTVKSGRGAALRLGPVRPEDRAWCRQTGPGAVWRLDRVK</sequence>
<reference evidence="1 2" key="1">
    <citation type="journal article" date="2018" name="Nat. Ecol. Evol.">
        <title>Shark genomes provide insights into elasmobranch evolution and the origin of vertebrates.</title>
        <authorList>
            <person name="Hara Y"/>
            <person name="Yamaguchi K"/>
            <person name="Onimaru K"/>
            <person name="Kadota M"/>
            <person name="Koyanagi M"/>
            <person name="Keeley SD"/>
            <person name="Tatsumi K"/>
            <person name="Tanaka K"/>
            <person name="Motone F"/>
            <person name="Kageyama Y"/>
            <person name="Nozu R"/>
            <person name="Adachi N"/>
            <person name="Nishimura O"/>
            <person name="Nakagawa R"/>
            <person name="Tanegashima C"/>
            <person name="Kiyatake I"/>
            <person name="Matsumoto R"/>
            <person name="Murakumo K"/>
            <person name="Nishida K"/>
            <person name="Terakita A"/>
            <person name="Kuratani S"/>
            <person name="Sato K"/>
            <person name="Hyodo S Kuraku.S."/>
        </authorList>
    </citation>
    <scope>NUCLEOTIDE SEQUENCE [LARGE SCALE GENOMIC DNA]</scope>
</reference>